<protein>
    <submittedName>
        <fullName evidence="1">6-pyruvoyl tetrahydrobiopterin synthase</fullName>
    </submittedName>
</protein>
<evidence type="ECO:0000313" key="1">
    <source>
        <dbReference type="EMBL" id="KAF5892064.1"/>
    </source>
</evidence>
<proteinExistence type="predicted"/>
<gene>
    <name evidence="1" type="primary">pts</name>
    <name evidence="1" type="ORF">DAT39_018224</name>
</gene>
<accession>A0A8J4WT77</accession>
<evidence type="ECO:0000313" key="2">
    <source>
        <dbReference type="Proteomes" id="UP000727407"/>
    </source>
</evidence>
<comment type="caution">
    <text evidence="1">The sequence shown here is derived from an EMBL/GenBank/DDBJ whole genome shotgun (WGS) entry which is preliminary data.</text>
</comment>
<organism evidence="1 2">
    <name type="scientific">Clarias magur</name>
    <name type="common">Asian catfish</name>
    <name type="synonym">Macropteronotus magur</name>
    <dbReference type="NCBI Taxonomy" id="1594786"/>
    <lineage>
        <taxon>Eukaryota</taxon>
        <taxon>Metazoa</taxon>
        <taxon>Chordata</taxon>
        <taxon>Craniata</taxon>
        <taxon>Vertebrata</taxon>
        <taxon>Euteleostomi</taxon>
        <taxon>Actinopterygii</taxon>
        <taxon>Neopterygii</taxon>
        <taxon>Teleostei</taxon>
        <taxon>Ostariophysi</taxon>
        <taxon>Siluriformes</taxon>
        <taxon>Clariidae</taxon>
        <taxon>Clarias</taxon>
    </lineage>
</organism>
<name>A0A8J4WT77_CLAMG</name>
<dbReference type="AlphaFoldDB" id="A0A8J4WT77"/>
<reference evidence="1" key="1">
    <citation type="submission" date="2020-07" db="EMBL/GenBank/DDBJ databases">
        <title>Clarias magur genome sequencing, assembly and annotation.</title>
        <authorList>
            <person name="Kushwaha B."/>
            <person name="Kumar R."/>
            <person name="Das P."/>
            <person name="Joshi C.G."/>
            <person name="Kumar D."/>
            <person name="Nagpure N.S."/>
            <person name="Pandey M."/>
            <person name="Agarwal S."/>
            <person name="Srivastava S."/>
            <person name="Singh M."/>
            <person name="Sahoo L."/>
            <person name="Jayasankar P."/>
            <person name="Meher P.K."/>
            <person name="Koringa P.G."/>
            <person name="Iquebal M.A."/>
            <person name="Das S.P."/>
            <person name="Bit A."/>
            <person name="Patnaik S."/>
            <person name="Patel N."/>
            <person name="Shah T.M."/>
            <person name="Hinsu A."/>
            <person name="Jena J.K."/>
        </authorList>
    </citation>
    <scope>NUCLEOTIDE SEQUENCE</scope>
    <source>
        <strain evidence="1">CIFAMagur01</strain>
        <tissue evidence="1">Testis</tissue>
    </source>
</reference>
<dbReference type="Proteomes" id="UP000727407">
    <property type="component" value="Unassembled WGS sequence"/>
</dbReference>
<keyword evidence="2" id="KW-1185">Reference proteome</keyword>
<dbReference type="EMBL" id="QNUK01000529">
    <property type="protein sequence ID" value="KAF5892064.1"/>
    <property type="molecule type" value="Genomic_DNA"/>
</dbReference>
<sequence length="180" mass="19798">MERTVTCLQRIQRIVGYVIKRRTFCASLCAESPALYMRFIYVSRAAVLHVPTRLDVHCPWFTGSSFGALSRGSKAPEILGQRSRESGSWLKSAADGVCCSRAAVSSRLFLPVCGVNVLNRAAVGVMDVQQMGTCGRDSQPVGKLQRRFNGVWRNKGDVRRRSRDAVFQAAASLITKTASI</sequence>